<feature type="region of interest" description="Disordered" evidence="2">
    <location>
        <begin position="78"/>
        <end position="121"/>
    </location>
</feature>
<evidence type="ECO:0008006" key="5">
    <source>
        <dbReference type="Google" id="ProtNLM"/>
    </source>
</evidence>
<comment type="caution">
    <text evidence="3">The sequence shown here is derived from an EMBL/GenBank/DDBJ whole genome shotgun (WGS) entry which is preliminary data.</text>
</comment>
<keyword evidence="1" id="KW-0175">Coiled coil</keyword>
<keyword evidence="4" id="KW-1185">Reference proteome</keyword>
<evidence type="ECO:0000256" key="1">
    <source>
        <dbReference type="SAM" id="Coils"/>
    </source>
</evidence>
<feature type="coiled-coil region" evidence="1">
    <location>
        <begin position="123"/>
        <end position="185"/>
    </location>
</feature>
<dbReference type="EMBL" id="JAIQCV010000006">
    <property type="protein sequence ID" value="KAH1090554.1"/>
    <property type="molecule type" value="Genomic_DNA"/>
</dbReference>
<protein>
    <recommendedName>
        <fullName evidence="5">BZIP domain-containing protein</fullName>
    </recommendedName>
</protein>
<accession>A0A9D3VN29</accession>
<evidence type="ECO:0000313" key="3">
    <source>
        <dbReference type="EMBL" id="KAH1090554.1"/>
    </source>
</evidence>
<reference evidence="3 4" key="1">
    <citation type="journal article" date="2021" name="Plant Biotechnol. J.">
        <title>Multi-omics assisted identification of the key and species-specific regulatory components of drought-tolerant mechanisms in Gossypium stocksii.</title>
        <authorList>
            <person name="Yu D."/>
            <person name="Ke L."/>
            <person name="Zhang D."/>
            <person name="Wu Y."/>
            <person name="Sun Y."/>
            <person name="Mei J."/>
            <person name="Sun J."/>
            <person name="Sun Y."/>
        </authorList>
    </citation>
    <scope>NUCLEOTIDE SEQUENCE [LARGE SCALE GENOMIC DNA]</scope>
    <source>
        <strain evidence="4">cv. E1</strain>
        <tissue evidence="3">Leaf</tissue>
    </source>
</reference>
<feature type="compositionally biased region" description="Polar residues" evidence="2">
    <location>
        <begin position="78"/>
        <end position="89"/>
    </location>
</feature>
<evidence type="ECO:0000313" key="4">
    <source>
        <dbReference type="Proteomes" id="UP000828251"/>
    </source>
</evidence>
<dbReference type="AlphaFoldDB" id="A0A9D3VN29"/>
<sequence>MDFRINDFLTEKRFYSTDDDEDICELNIFNLPDNPSSYPSDLWLWVKFLLFDLYSGWAHNQSGISNEIILGQANGSTVQASQSSNTSNAPALRRSHSTLSQAERAQRKRMTDQAYRGRVKLHKEQMKSNLESLTGENESLKKENQSLKAANASMNQTLTDQVKEIDQLRSDLLQLKNDHEKQNILLETLSGLLSDPLKLENEKLKEENAILRKDANLNSRIPLLLEENAKLKIENKVLKVQNDALCGKIIADNDKKREQEP</sequence>
<name>A0A9D3VN29_9ROSI</name>
<organism evidence="3 4">
    <name type="scientific">Gossypium stocksii</name>
    <dbReference type="NCBI Taxonomy" id="47602"/>
    <lineage>
        <taxon>Eukaryota</taxon>
        <taxon>Viridiplantae</taxon>
        <taxon>Streptophyta</taxon>
        <taxon>Embryophyta</taxon>
        <taxon>Tracheophyta</taxon>
        <taxon>Spermatophyta</taxon>
        <taxon>Magnoliopsida</taxon>
        <taxon>eudicotyledons</taxon>
        <taxon>Gunneridae</taxon>
        <taxon>Pentapetalae</taxon>
        <taxon>rosids</taxon>
        <taxon>malvids</taxon>
        <taxon>Malvales</taxon>
        <taxon>Malvaceae</taxon>
        <taxon>Malvoideae</taxon>
        <taxon>Gossypium</taxon>
    </lineage>
</organism>
<evidence type="ECO:0000256" key="2">
    <source>
        <dbReference type="SAM" id="MobiDB-lite"/>
    </source>
</evidence>
<dbReference type="OrthoDB" id="983120at2759"/>
<proteinExistence type="predicted"/>
<dbReference type="Proteomes" id="UP000828251">
    <property type="component" value="Unassembled WGS sequence"/>
</dbReference>
<gene>
    <name evidence="3" type="ORF">J1N35_017811</name>
</gene>